<evidence type="ECO:0000256" key="9">
    <source>
        <dbReference type="ARBA" id="ARBA00022833"/>
    </source>
</evidence>
<comment type="caution">
    <text evidence="19">The sequence shown here is derived from an EMBL/GenBank/DDBJ whole genome shotgun (WGS) entry which is preliminary data.</text>
</comment>
<gene>
    <name evidence="19" type="ORF">Baya_15935</name>
</gene>
<organism evidence="19 20">
    <name type="scientific">Bagarius yarrelli</name>
    <name type="common">Goonch</name>
    <name type="synonym">Bagrus yarrelli</name>
    <dbReference type="NCBI Taxonomy" id="175774"/>
    <lineage>
        <taxon>Eukaryota</taxon>
        <taxon>Metazoa</taxon>
        <taxon>Chordata</taxon>
        <taxon>Craniata</taxon>
        <taxon>Vertebrata</taxon>
        <taxon>Euteleostomi</taxon>
        <taxon>Actinopterygii</taxon>
        <taxon>Neopterygii</taxon>
        <taxon>Teleostei</taxon>
        <taxon>Ostariophysi</taxon>
        <taxon>Siluriformes</taxon>
        <taxon>Sisoridae</taxon>
        <taxon>Sisorinae</taxon>
        <taxon>Bagarius</taxon>
    </lineage>
</organism>
<dbReference type="PROSITE" id="PS00266">
    <property type="entry name" value="SOMATOTROPIN_1"/>
    <property type="match status" value="1"/>
</dbReference>
<keyword evidence="7" id="KW-0732">Signal</keyword>
<evidence type="ECO:0000256" key="7">
    <source>
        <dbReference type="ARBA" id="ARBA00022729"/>
    </source>
</evidence>
<keyword evidence="20" id="KW-1185">Reference proteome</keyword>
<dbReference type="SUPFAM" id="SSF58006">
    <property type="entry name" value="Assembly domain of cartilage oligomeric matrix protein"/>
    <property type="match status" value="1"/>
</dbReference>
<evidence type="ECO:0000256" key="15">
    <source>
        <dbReference type="RuleBase" id="RU003618"/>
    </source>
</evidence>
<keyword evidence="8" id="KW-0677">Repeat</keyword>
<dbReference type="InterPro" id="IPR013320">
    <property type="entry name" value="ConA-like_dom_sf"/>
</dbReference>
<feature type="compositionally biased region" description="Basic and acidic residues" evidence="16">
    <location>
        <begin position="378"/>
        <end position="387"/>
    </location>
</feature>
<dbReference type="Gene3D" id="4.10.1080.10">
    <property type="entry name" value="TSP type-3 repeat"/>
    <property type="match status" value="2"/>
</dbReference>
<dbReference type="Pfam" id="PF05735">
    <property type="entry name" value="TSP_C"/>
    <property type="match status" value="1"/>
</dbReference>
<evidence type="ECO:0000256" key="13">
    <source>
        <dbReference type="PROSITE-ProRule" id="PRU00076"/>
    </source>
</evidence>
<dbReference type="FunFam" id="2.10.25.10:FF:000170">
    <property type="entry name" value="thrombospondin-3 isoform X1"/>
    <property type="match status" value="1"/>
</dbReference>
<evidence type="ECO:0000256" key="5">
    <source>
        <dbReference type="ARBA" id="ARBA00022702"/>
    </source>
</evidence>
<feature type="domain" description="EGF-like" evidence="17">
    <location>
        <begin position="205"/>
        <end position="247"/>
    </location>
</feature>
<feature type="compositionally biased region" description="Acidic residues" evidence="16">
    <location>
        <begin position="441"/>
        <end position="457"/>
    </location>
</feature>
<comment type="subcellular location">
    <subcellularLocation>
        <location evidence="1 15">Secreted</location>
    </subcellularLocation>
</comment>
<dbReference type="InterPro" id="IPR046970">
    <property type="entry name" value="TSP/COMP_CC_sf"/>
</dbReference>
<dbReference type="FunFam" id="1.20.5.10:FF:000001">
    <property type="entry name" value="thrombospondin-3 isoform X2"/>
    <property type="match status" value="1"/>
</dbReference>
<dbReference type="CDD" id="cd10285">
    <property type="entry name" value="somatotropin_like"/>
    <property type="match status" value="1"/>
</dbReference>
<dbReference type="InterPro" id="IPR034975">
    <property type="entry name" value="Somatotropin"/>
</dbReference>
<reference evidence="19 20" key="1">
    <citation type="journal article" date="2019" name="Genome Biol. Evol.">
        <title>Whole-Genome Sequencing of the Giant Devil Catfish, Bagarius yarrelli.</title>
        <authorList>
            <person name="Jiang W."/>
            <person name="Lv Y."/>
            <person name="Cheng L."/>
            <person name="Yang K."/>
            <person name="Chao B."/>
            <person name="Wang X."/>
            <person name="Li Y."/>
            <person name="Pan X."/>
            <person name="You X."/>
            <person name="Zhang Y."/>
            <person name="Yang J."/>
            <person name="Li J."/>
            <person name="Zhang X."/>
            <person name="Liu S."/>
            <person name="Sun C."/>
            <person name="Yang J."/>
            <person name="Shi Q."/>
        </authorList>
    </citation>
    <scope>NUCLEOTIDE SEQUENCE [LARGE SCALE GENOMIC DNA]</scope>
    <source>
        <strain evidence="19">JWS20170419001</strain>
        <tissue evidence="19">Muscle</tissue>
    </source>
</reference>
<dbReference type="FunFam" id="4.10.1080.10:FF:000004">
    <property type="entry name" value="Cartilage oligomeric matrix protein"/>
    <property type="match status" value="1"/>
</dbReference>
<dbReference type="PROSITE" id="PS00338">
    <property type="entry name" value="SOMATOTROPIN_2"/>
    <property type="match status" value="1"/>
</dbReference>
<dbReference type="InterPro" id="IPR028974">
    <property type="entry name" value="TSP_type-3_rpt"/>
</dbReference>
<keyword evidence="11" id="KW-1015">Disulfide bond</keyword>
<dbReference type="FunFam" id="1.20.1250.10:FF:000009">
    <property type="entry name" value="Growth hormone"/>
    <property type="match status" value="1"/>
</dbReference>
<evidence type="ECO:0000256" key="16">
    <source>
        <dbReference type="SAM" id="MobiDB-lite"/>
    </source>
</evidence>
<dbReference type="FunFam" id="4.10.1080.10:FF:000001">
    <property type="entry name" value="Thrombospondin 3"/>
    <property type="match status" value="1"/>
</dbReference>
<keyword evidence="10 14" id="KW-0106">Calcium</keyword>
<keyword evidence="12" id="KW-0325">Glycoprotein</keyword>
<dbReference type="Gene3D" id="1.20.5.10">
    <property type="match status" value="1"/>
</dbReference>
<dbReference type="Gene3D" id="1.20.1250.10">
    <property type="match status" value="1"/>
</dbReference>
<dbReference type="PRINTS" id="PR00836">
    <property type="entry name" value="SOMATOTROPIN"/>
</dbReference>
<dbReference type="SUPFAM" id="SSF47266">
    <property type="entry name" value="4-helical cytokines"/>
    <property type="match status" value="1"/>
</dbReference>
<evidence type="ECO:0000256" key="12">
    <source>
        <dbReference type="ARBA" id="ARBA00023180"/>
    </source>
</evidence>
<evidence type="ECO:0000256" key="1">
    <source>
        <dbReference type="ARBA" id="ARBA00004613"/>
    </source>
</evidence>
<dbReference type="FunFam" id="2.60.120.200:FF:000002">
    <property type="entry name" value="Thrombospondin 3"/>
    <property type="match status" value="1"/>
</dbReference>
<name>A0A556VTY1_BAGYA</name>
<dbReference type="Pfam" id="PF00103">
    <property type="entry name" value="Hormone_1"/>
    <property type="match status" value="1"/>
</dbReference>
<dbReference type="PROSITE" id="PS51234">
    <property type="entry name" value="TSP3"/>
    <property type="match status" value="3"/>
</dbReference>
<evidence type="ECO:0000256" key="2">
    <source>
        <dbReference type="ARBA" id="ARBA00008474"/>
    </source>
</evidence>
<protein>
    <submittedName>
        <fullName evidence="19">Thrombospondin-3b</fullName>
    </submittedName>
</protein>
<dbReference type="GO" id="GO:0005179">
    <property type="term" value="F:hormone activity"/>
    <property type="evidence" value="ECO:0007669"/>
    <property type="project" value="UniProtKB-KW"/>
</dbReference>
<feature type="compositionally biased region" description="Acidic residues" evidence="16">
    <location>
        <begin position="283"/>
        <end position="300"/>
    </location>
</feature>
<evidence type="ECO:0000256" key="3">
    <source>
        <dbReference type="ARBA" id="ARBA00022525"/>
    </source>
</evidence>
<proteinExistence type="inferred from homology"/>
<feature type="domain" description="TSP C-terminal" evidence="18">
    <location>
        <begin position="493"/>
        <end position="707"/>
    </location>
</feature>
<dbReference type="InterPro" id="IPR018116">
    <property type="entry name" value="Somatotropin_CS"/>
</dbReference>
<dbReference type="InterPro" id="IPR017897">
    <property type="entry name" value="Thrombospondin_3_rpt"/>
</dbReference>
<accession>A0A556VTY1</accession>
<dbReference type="GO" id="GO:0005509">
    <property type="term" value="F:calcium ion binding"/>
    <property type="evidence" value="ECO:0007669"/>
    <property type="project" value="UniProtKB-UniRule"/>
</dbReference>
<evidence type="ECO:0000256" key="14">
    <source>
        <dbReference type="PROSITE-ProRule" id="PRU00634"/>
    </source>
</evidence>
<dbReference type="SUPFAM" id="SSF103647">
    <property type="entry name" value="TSP type-3 repeat"/>
    <property type="match status" value="3"/>
</dbReference>
<dbReference type="PROSITE" id="PS50026">
    <property type="entry name" value="EGF_3"/>
    <property type="match status" value="1"/>
</dbReference>
<dbReference type="GO" id="GO:0005615">
    <property type="term" value="C:extracellular space"/>
    <property type="evidence" value="ECO:0007669"/>
    <property type="project" value="InterPro"/>
</dbReference>
<keyword evidence="4 13" id="KW-0245">EGF-like domain</keyword>
<evidence type="ECO:0000259" key="17">
    <source>
        <dbReference type="PROSITE" id="PS50026"/>
    </source>
</evidence>
<dbReference type="Gene3D" id="2.10.25.10">
    <property type="entry name" value="Laminin"/>
    <property type="match status" value="1"/>
</dbReference>
<dbReference type="GO" id="GO:0007155">
    <property type="term" value="P:cell adhesion"/>
    <property type="evidence" value="ECO:0007669"/>
    <property type="project" value="InterPro"/>
</dbReference>
<dbReference type="GO" id="GO:0005131">
    <property type="term" value="F:growth hormone receptor binding"/>
    <property type="evidence" value="ECO:0007669"/>
    <property type="project" value="InterPro"/>
</dbReference>
<dbReference type="PANTHER" id="PTHR10199">
    <property type="entry name" value="THROMBOSPONDIN"/>
    <property type="match status" value="1"/>
</dbReference>
<feature type="region of interest" description="Disordered" evidence="16">
    <location>
        <begin position="277"/>
        <end position="329"/>
    </location>
</feature>
<keyword evidence="6" id="KW-0479">Metal-binding</keyword>
<evidence type="ECO:0000256" key="4">
    <source>
        <dbReference type="ARBA" id="ARBA00022536"/>
    </source>
</evidence>
<feature type="repeat" description="TSP type-3" evidence="14">
    <location>
        <begin position="454"/>
        <end position="489"/>
    </location>
</feature>
<evidence type="ECO:0000256" key="11">
    <source>
        <dbReference type="ARBA" id="ARBA00023157"/>
    </source>
</evidence>
<keyword evidence="9" id="KW-0862">Zinc</keyword>
<comment type="similarity">
    <text evidence="2 15">Belongs to the somatotropin/prolactin family.</text>
</comment>
<feature type="compositionally biased region" description="Basic and acidic residues" evidence="16">
    <location>
        <begin position="301"/>
        <end position="310"/>
    </location>
</feature>
<sequence length="900" mass="99265">MSPPHDLTSKHTEAFQDMVHIPKLEDMFQNPKLQSVNLHNPALSDGRSQSLILKIGGLRQSHVSFELYINCRLVDSAYGLPLLASLPSKAESVEVRSGERNFARMQVRMLRRDHTKALIGQLIIFNQIMGNLREDIRDMTKEMSLIRNTIMDLKGFHCESCPPGLSGSELSGVGMEFAQNHRQGSFRCGQCNVGFVGNQTSGCFLRSTCALLGYDPCDVNAHCVMERSGDVSCVCNVGFAGNGNICGVDSDMDGYPDQALPCIDNDKHCRADNCGSTPNSGQEDTDGDGVGDQCDEDADGDGIKNMEDNCRLTPNKDQQNSDPDSYGDACDNCPNVSNGDQLDTDGNGVGDICDNDIDGDGIPNMLDNCPKIPNAMQTDRDDDRVGDACDSCPEVNDPTQSDIDNDLVGDICDTNQDSDGDGLQDTRDNCPEIPNSSQVDSDNDGVGDDCDDDDDNDANGVGDVCENDFDNDKVSDVMDACPENADITMTDFRAFQTVILDPLGDSQIDPNWVVLNQGMEIIQTMNSDPGLAVGYTAFNGVDFEGTFHVNTITDDDYVGFIFAYQDSSSFYVVMWKQTEQTYWQNQPFTALAEPGLQLKAVKSRTGPGEYLRNALWHTGDTSGEVALLWKDPRNIGWSDKTSYRWSLSHRPQVGYIRVRLFEGTALVADSGVVINTSMKGGRLGVFCFSQENIIWSNLGYRCNVLVLLSVVVASLYFSQCATFENQRLFNNAVIRVQHLHQLAAKMMDDFEEALLPEERKQLSKIFPLSFCNSDSIEAPAGKDETQKSSVLKLLHTSYRLIESWEFPSKNLGNPNHISEKLVDLKMGIGVLIEGCLDGQTSLDENDALAPPFEDFYQTLSEGNLRKSFRLLSCFKKDMHKVETYLSVAKCRRSLDSNCTL</sequence>
<dbReference type="Proteomes" id="UP000319801">
    <property type="component" value="Unassembled WGS sequence"/>
</dbReference>
<dbReference type="Pfam" id="PF11598">
    <property type="entry name" value="COMP"/>
    <property type="match status" value="1"/>
</dbReference>
<dbReference type="SUPFAM" id="SSF49899">
    <property type="entry name" value="Concanavalin A-like lectins/glucanases"/>
    <property type="match status" value="1"/>
</dbReference>
<evidence type="ECO:0000256" key="10">
    <source>
        <dbReference type="ARBA" id="ARBA00022837"/>
    </source>
</evidence>
<evidence type="ECO:0000256" key="6">
    <source>
        <dbReference type="ARBA" id="ARBA00022723"/>
    </source>
</evidence>
<dbReference type="Gene3D" id="2.60.120.200">
    <property type="match status" value="1"/>
</dbReference>
<dbReference type="InterPro" id="IPR003367">
    <property type="entry name" value="Thrombospondin_3-like_rpt"/>
</dbReference>
<feature type="repeat" description="TSP type-3" evidence="14">
    <location>
        <begin position="283"/>
        <end position="318"/>
    </location>
</feature>
<dbReference type="PROSITE" id="PS51236">
    <property type="entry name" value="TSP_CTER"/>
    <property type="match status" value="1"/>
</dbReference>
<evidence type="ECO:0000313" key="19">
    <source>
        <dbReference type="EMBL" id="TTO31537.1"/>
    </source>
</evidence>
<dbReference type="EMBL" id="VCAZ01000252">
    <property type="protein sequence ID" value="TTO31537.1"/>
    <property type="molecule type" value="Genomic_DNA"/>
</dbReference>
<feature type="repeat" description="TSP type-3" evidence="14">
    <location>
        <begin position="342"/>
        <end position="377"/>
    </location>
</feature>
<dbReference type="InterPro" id="IPR008859">
    <property type="entry name" value="Thrombospondin_C"/>
</dbReference>
<evidence type="ECO:0000313" key="20">
    <source>
        <dbReference type="Proteomes" id="UP000319801"/>
    </source>
</evidence>
<dbReference type="PROSITE" id="PS01186">
    <property type="entry name" value="EGF_2"/>
    <property type="match status" value="1"/>
</dbReference>
<dbReference type="InterPro" id="IPR001400">
    <property type="entry name" value="Somatotropin/Prolactin"/>
</dbReference>
<keyword evidence="3" id="KW-0964">Secreted</keyword>
<dbReference type="InterPro" id="IPR024665">
    <property type="entry name" value="TSP/COMP_CC"/>
</dbReference>
<evidence type="ECO:0000259" key="18">
    <source>
        <dbReference type="PROSITE" id="PS51236"/>
    </source>
</evidence>
<dbReference type="InterPro" id="IPR000742">
    <property type="entry name" value="EGF"/>
</dbReference>
<feature type="region of interest" description="Disordered" evidence="16">
    <location>
        <begin position="372"/>
        <end position="460"/>
    </location>
</feature>
<dbReference type="AlphaFoldDB" id="A0A556VTY1"/>
<dbReference type="Pfam" id="PF02412">
    <property type="entry name" value="TSP_3"/>
    <property type="match status" value="4"/>
</dbReference>
<dbReference type="PANTHER" id="PTHR10199:SF89">
    <property type="entry name" value="THROMBOSPONDIN-3"/>
    <property type="match status" value="1"/>
</dbReference>
<evidence type="ECO:0000256" key="8">
    <source>
        <dbReference type="ARBA" id="ARBA00022737"/>
    </source>
</evidence>
<keyword evidence="5 15" id="KW-0372">Hormone</keyword>
<dbReference type="InterPro" id="IPR009079">
    <property type="entry name" value="4_helix_cytokine-like_core"/>
</dbReference>
<dbReference type="OrthoDB" id="14563at2759"/>
<comment type="caution">
    <text evidence="13">Lacks conserved residue(s) required for the propagation of feature annotation.</text>
</comment>